<protein>
    <recommendedName>
        <fullName evidence="5">Oxidoreductase</fullName>
    </recommendedName>
</protein>
<evidence type="ECO:0000313" key="4">
    <source>
        <dbReference type="Proteomes" id="UP000178797"/>
    </source>
</evidence>
<proteinExistence type="predicted"/>
<accession>A0A1F7S1G2</accession>
<dbReference type="AlphaFoldDB" id="A0A1F7S1G2"/>
<name>A0A1F7S1G2_9BACT</name>
<dbReference type="InterPro" id="IPR036291">
    <property type="entry name" value="NAD(P)-bd_dom_sf"/>
</dbReference>
<evidence type="ECO:0008006" key="5">
    <source>
        <dbReference type="Google" id="ProtNLM"/>
    </source>
</evidence>
<dbReference type="PANTHER" id="PTHR43377:SF1">
    <property type="entry name" value="BILIVERDIN REDUCTASE A"/>
    <property type="match status" value="1"/>
</dbReference>
<feature type="domain" description="GFO/IDH/MocA-like oxidoreductase" evidence="2">
    <location>
        <begin position="126"/>
        <end position="249"/>
    </location>
</feature>
<dbReference type="InterPro" id="IPR051450">
    <property type="entry name" value="Gfo/Idh/MocA_Oxidoreductases"/>
</dbReference>
<evidence type="ECO:0000259" key="2">
    <source>
        <dbReference type="Pfam" id="PF22725"/>
    </source>
</evidence>
<evidence type="ECO:0000313" key="3">
    <source>
        <dbReference type="EMBL" id="OGL47551.1"/>
    </source>
</evidence>
<dbReference type="Pfam" id="PF01408">
    <property type="entry name" value="GFO_IDH_MocA"/>
    <property type="match status" value="1"/>
</dbReference>
<dbReference type="Gene3D" id="3.40.50.720">
    <property type="entry name" value="NAD(P)-binding Rossmann-like Domain"/>
    <property type="match status" value="1"/>
</dbReference>
<evidence type="ECO:0000259" key="1">
    <source>
        <dbReference type="Pfam" id="PF01408"/>
    </source>
</evidence>
<dbReference type="SUPFAM" id="SSF51735">
    <property type="entry name" value="NAD(P)-binding Rossmann-fold domains"/>
    <property type="match status" value="1"/>
</dbReference>
<dbReference type="SUPFAM" id="SSF55347">
    <property type="entry name" value="Glyceraldehyde-3-phosphate dehydrogenase-like, C-terminal domain"/>
    <property type="match status" value="1"/>
</dbReference>
<dbReference type="EMBL" id="MGDE01000030">
    <property type="protein sequence ID" value="OGL47551.1"/>
    <property type="molecule type" value="Genomic_DNA"/>
</dbReference>
<feature type="domain" description="Gfo/Idh/MocA-like oxidoreductase N-terminal" evidence="1">
    <location>
        <begin position="2"/>
        <end position="116"/>
    </location>
</feature>
<dbReference type="GO" id="GO:0000166">
    <property type="term" value="F:nucleotide binding"/>
    <property type="evidence" value="ECO:0007669"/>
    <property type="project" value="InterPro"/>
</dbReference>
<gene>
    <name evidence="3" type="ORF">A2W05_03310</name>
</gene>
<dbReference type="Gene3D" id="3.30.360.10">
    <property type="entry name" value="Dihydrodipicolinate Reductase, domain 2"/>
    <property type="match status" value="1"/>
</dbReference>
<sequence length="331" mass="36656">MKFLVTGCGSIGRRHISNLLTIGNIEVSAHDLTPDGRNKVKELFGINAHENYEDALAAGPDAVIVTTPTNEHISPALEAATAGCHLFIEKPVSHNTEGLAKILSIVKEKGLITLVGCNMRFHPGLKKVKELLDKGTAGKILSADIETGSYMPEWRPGIDYRKVYSARSDMGGGVILDAIHEIDYARWMLGDVAALCCMADKLSSLELDVEDVADILLRFTSGTIAHLHLDYVQRVYSRNCKFVGEDGVITWDFNEGQVGLFSAHNKHWTWFKQPPDFELNQMYVDEMRHFVNCITGVEKPVLDIFGGAEDLRIAMAVKQSAKEQQFISLIQ</sequence>
<dbReference type="Pfam" id="PF22725">
    <property type="entry name" value="GFO_IDH_MocA_C3"/>
    <property type="match status" value="1"/>
</dbReference>
<dbReference type="Proteomes" id="UP000178797">
    <property type="component" value="Unassembled WGS sequence"/>
</dbReference>
<organism evidence="3 4">
    <name type="scientific">Candidatus Schekmanbacteria bacterium RBG_16_38_10</name>
    <dbReference type="NCBI Taxonomy" id="1817879"/>
    <lineage>
        <taxon>Bacteria</taxon>
        <taxon>Candidatus Schekmaniibacteriota</taxon>
    </lineage>
</organism>
<dbReference type="InterPro" id="IPR000683">
    <property type="entry name" value="Gfo/Idh/MocA-like_OxRdtase_N"/>
</dbReference>
<comment type="caution">
    <text evidence="3">The sequence shown here is derived from an EMBL/GenBank/DDBJ whole genome shotgun (WGS) entry which is preliminary data.</text>
</comment>
<dbReference type="InterPro" id="IPR055170">
    <property type="entry name" value="GFO_IDH_MocA-like_dom"/>
</dbReference>
<dbReference type="PANTHER" id="PTHR43377">
    <property type="entry name" value="BILIVERDIN REDUCTASE A"/>
    <property type="match status" value="1"/>
</dbReference>
<reference evidence="3 4" key="1">
    <citation type="journal article" date="2016" name="Nat. Commun.">
        <title>Thousands of microbial genomes shed light on interconnected biogeochemical processes in an aquifer system.</title>
        <authorList>
            <person name="Anantharaman K."/>
            <person name="Brown C.T."/>
            <person name="Hug L.A."/>
            <person name="Sharon I."/>
            <person name="Castelle C.J."/>
            <person name="Probst A.J."/>
            <person name="Thomas B.C."/>
            <person name="Singh A."/>
            <person name="Wilkins M.J."/>
            <person name="Karaoz U."/>
            <person name="Brodie E.L."/>
            <person name="Williams K.H."/>
            <person name="Hubbard S.S."/>
            <person name="Banfield J.F."/>
        </authorList>
    </citation>
    <scope>NUCLEOTIDE SEQUENCE [LARGE SCALE GENOMIC DNA]</scope>
</reference>